<evidence type="ECO:0000313" key="6">
    <source>
        <dbReference type="Proteomes" id="UP000322940"/>
    </source>
</evidence>
<dbReference type="OrthoDB" id="1005114at2"/>
<name>A0A1Y3QY30_9BACT</name>
<reference evidence="4" key="2">
    <citation type="journal article" date="2018" name="BMC Genomics">
        <title>Whole genome sequencing and function prediction of 133 gut anaerobes isolated from chicken caecum in pure cultures.</title>
        <authorList>
            <person name="Medvecky M."/>
            <person name="Cejkova D."/>
            <person name="Polansky O."/>
            <person name="Karasova D."/>
            <person name="Kubasova T."/>
            <person name="Cizek A."/>
            <person name="Rychlik I."/>
        </authorList>
    </citation>
    <scope>NUCLEOTIDE SEQUENCE</scope>
    <source>
        <strain evidence="4">An90</strain>
    </source>
</reference>
<protein>
    <submittedName>
        <fullName evidence="3">DUF1735 domain-containing protein</fullName>
    </submittedName>
</protein>
<sequence length="473" mass="51730">MLEPMKINMWKLLLAGLFASAALAGCEDNRNNFMVDDTISFVNEEQYAGVSVYNGKYELAILKNGKGQQSAKALLSVSETALAEYNTANGTNYAVLPANCYKLSSSTVGFSDGDTRKFVEVTWDDAAIFALGEGTEYAIPLELTVANDALAVDANRNVKIINPKRASIGMERELAASFHPTATHEVISFDGNIVLDNAISTMDLTVNYTIDNSLVDAYNQANGTNYLAAPDGFATLDATSSQIAAGETAAKFSGKINSDKLFTGSNLDIVGDLLVPVRITSTSLDGITVTTEVMYVPFTMDKEVKGPWTVLEGNGIGYAYDPLPPAWSVAIYTAERLFDGSFSDEWIPFWNTPNTFPMVFVADMGQRQVFTKFRISDSYNYQGNALNYQIYTAEEYSGAGTQWNLVASGKRAYEWVNCGTDKTDPRLIYDYPVQKTIAGRYLKFVIVNVERLDATGDYMNGRCKLGDVQGLGF</sequence>
<reference evidence="3 6" key="3">
    <citation type="journal article" date="2019" name="Nat. Med.">
        <title>A library of human gut bacterial isolates paired with longitudinal multiomics data enables mechanistic microbiome research.</title>
        <authorList>
            <person name="Poyet M."/>
            <person name="Groussin M."/>
            <person name="Gibbons S.M."/>
            <person name="Avila-Pacheco J."/>
            <person name="Jiang X."/>
            <person name="Kearney S.M."/>
            <person name="Perrotta A.R."/>
            <person name="Berdy B."/>
            <person name="Zhao S."/>
            <person name="Lieberman T.D."/>
            <person name="Swanson P.K."/>
            <person name="Smith M."/>
            <person name="Roesemann S."/>
            <person name="Alexander J.E."/>
            <person name="Rich S.A."/>
            <person name="Livny J."/>
            <person name="Vlamakis H."/>
            <person name="Clish C."/>
            <person name="Bullock K."/>
            <person name="Deik A."/>
            <person name="Scott J."/>
            <person name="Pierce K.A."/>
            <person name="Xavier R.J."/>
            <person name="Alm E.J."/>
        </authorList>
    </citation>
    <scope>NUCLEOTIDE SEQUENCE [LARGE SCALE GENOMIC DNA]</scope>
    <source>
        <strain evidence="3 6">BIOML-A266</strain>
    </source>
</reference>
<keyword evidence="1" id="KW-0732">Signal</keyword>
<dbReference type="PROSITE" id="PS51257">
    <property type="entry name" value="PROKAR_LIPOPROTEIN"/>
    <property type="match status" value="1"/>
</dbReference>
<dbReference type="Pfam" id="PF08522">
    <property type="entry name" value="BT_3987-like_N"/>
    <property type="match status" value="2"/>
</dbReference>
<feature type="domain" description="BT-3987-like N-terminal" evidence="2">
    <location>
        <begin position="51"/>
        <end position="148"/>
    </location>
</feature>
<dbReference type="Gene3D" id="2.60.120.260">
    <property type="entry name" value="Galactose-binding domain-like"/>
    <property type="match status" value="1"/>
</dbReference>
<organism evidence="4 5">
    <name type="scientific">Alistipes onderdonkii</name>
    <dbReference type="NCBI Taxonomy" id="328813"/>
    <lineage>
        <taxon>Bacteria</taxon>
        <taxon>Pseudomonadati</taxon>
        <taxon>Bacteroidota</taxon>
        <taxon>Bacteroidia</taxon>
        <taxon>Bacteroidales</taxon>
        <taxon>Rikenellaceae</taxon>
        <taxon>Alistipes</taxon>
    </lineage>
</organism>
<dbReference type="Proteomes" id="UP000195772">
    <property type="component" value="Unassembled WGS sequence"/>
</dbReference>
<dbReference type="eggNOG" id="ENOG5031VH6">
    <property type="taxonomic scope" value="Bacteria"/>
</dbReference>
<dbReference type="AlphaFoldDB" id="A0A1Y3QY30"/>
<evidence type="ECO:0000313" key="3">
    <source>
        <dbReference type="EMBL" id="KAA2379972.1"/>
    </source>
</evidence>
<feature type="signal peptide" evidence="1">
    <location>
        <begin position="1"/>
        <end position="24"/>
    </location>
</feature>
<dbReference type="SUPFAM" id="SSF49785">
    <property type="entry name" value="Galactose-binding domain-like"/>
    <property type="match status" value="1"/>
</dbReference>
<evidence type="ECO:0000313" key="4">
    <source>
        <dbReference type="EMBL" id="OUN03188.1"/>
    </source>
</evidence>
<dbReference type="Proteomes" id="UP000322940">
    <property type="component" value="Unassembled WGS sequence"/>
</dbReference>
<evidence type="ECO:0000256" key="1">
    <source>
        <dbReference type="SAM" id="SignalP"/>
    </source>
</evidence>
<feature type="chain" id="PRO_5044063418" evidence="1">
    <location>
        <begin position="25"/>
        <end position="473"/>
    </location>
</feature>
<dbReference type="InterPro" id="IPR008979">
    <property type="entry name" value="Galactose-bd-like_sf"/>
</dbReference>
<dbReference type="Gene3D" id="2.60.40.1740">
    <property type="entry name" value="hypothetical protein (bacova_03559)"/>
    <property type="match status" value="2"/>
</dbReference>
<evidence type="ECO:0000259" key="2">
    <source>
        <dbReference type="Pfam" id="PF08522"/>
    </source>
</evidence>
<dbReference type="InterPro" id="IPR013728">
    <property type="entry name" value="BT_3987-like_N"/>
</dbReference>
<dbReference type="EMBL" id="NFHB01000005">
    <property type="protein sequence ID" value="OUN03188.1"/>
    <property type="molecule type" value="Genomic_DNA"/>
</dbReference>
<gene>
    <name evidence="4" type="ORF">B5G41_09120</name>
    <name evidence="3" type="ORF">F2Y10_04330</name>
</gene>
<accession>A0A1Y3QY30</accession>
<comment type="caution">
    <text evidence="4">The sequence shown here is derived from an EMBL/GenBank/DDBJ whole genome shotgun (WGS) entry which is preliminary data.</text>
</comment>
<dbReference type="EMBL" id="VVXH01000003">
    <property type="protein sequence ID" value="KAA2379972.1"/>
    <property type="molecule type" value="Genomic_DNA"/>
</dbReference>
<evidence type="ECO:0000313" key="5">
    <source>
        <dbReference type="Proteomes" id="UP000195772"/>
    </source>
</evidence>
<proteinExistence type="predicted"/>
<reference evidence="5" key="1">
    <citation type="submission" date="2017-04" db="EMBL/GenBank/DDBJ databases">
        <title>Function of individual gut microbiota members based on whole genome sequencing of pure cultures obtained from chicken caecum.</title>
        <authorList>
            <person name="Medvecky M."/>
            <person name="Cejkova D."/>
            <person name="Polansky O."/>
            <person name="Karasova D."/>
            <person name="Kubasova T."/>
            <person name="Cizek A."/>
            <person name="Rychlik I."/>
        </authorList>
    </citation>
    <scope>NUCLEOTIDE SEQUENCE [LARGE SCALE GENOMIC DNA]</scope>
    <source>
        <strain evidence="5">An90</strain>
    </source>
</reference>
<feature type="domain" description="BT-3987-like N-terminal" evidence="2">
    <location>
        <begin position="199"/>
        <end position="283"/>
    </location>
</feature>